<dbReference type="PROSITE" id="PS51918">
    <property type="entry name" value="RADICAL_SAM"/>
    <property type="match status" value="1"/>
</dbReference>
<dbReference type="EMBL" id="PNYA01000009">
    <property type="protein sequence ID" value="PMS20176.1"/>
    <property type="molecule type" value="Genomic_DNA"/>
</dbReference>
<dbReference type="SFLD" id="SFLDG01065">
    <property type="entry name" value="anaerobic_coproporphyrinogen-I"/>
    <property type="match status" value="1"/>
</dbReference>
<feature type="domain" description="Radical SAM core" evidence="7">
    <location>
        <begin position="43"/>
        <end position="269"/>
    </location>
</feature>
<evidence type="ECO:0000256" key="2">
    <source>
        <dbReference type="ARBA" id="ARBA00022691"/>
    </source>
</evidence>
<dbReference type="InterPro" id="IPR013785">
    <property type="entry name" value="Aldolase_TIM"/>
</dbReference>
<dbReference type="GO" id="GO:0051989">
    <property type="term" value="F:coproporphyrinogen dehydrogenase activity"/>
    <property type="evidence" value="ECO:0007669"/>
    <property type="project" value="TreeGrafter"/>
</dbReference>
<dbReference type="PANTHER" id="PTHR13932">
    <property type="entry name" value="COPROPORPHYRINIGEN III OXIDASE"/>
    <property type="match status" value="1"/>
</dbReference>
<evidence type="ECO:0000313" key="8">
    <source>
        <dbReference type="EMBL" id="PMS20176.1"/>
    </source>
</evidence>
<dbReference type="SMART" id="SM00729">
    <property type="entry name" value="Elp3"/>
    <property type="match status" value="1"/>
</dbReference>
<dbReference type="InterPro" id="IPR007197">
    <property type="entry name" value="rSAM"/>
</dbReference>
<evidence type="ECO:0000313" key="9">
    <source>
        <dbReference type="Proteomes" id="UP000235616"/>
    </source>
</evidence>
<dbReference type="GO" id="GO:0051539">
    <property type="term" value="F:4 iron, 4 sulfur cluster binding"/>
    <property type="evidence" value="ECO:0007669"/>
    <property type="project" value="TreeGrafter"/>
</dbReference>
<dbReference type="AlphaFoldDB" id="A0A2N7VSP4"/>
<evidence type="ECO:0000256" key="3">
    <source>
        <dbReference type="ARBA" id="ARBA00022723"/>
    </source>
</evidence>
<evidence type="ECO:0000256" key="1">
    <source>
        <dbReference type="ARBA" id="ARBA00001966"/>
    </source>
</evidence>
<reference evidence="8 9" key="1">
    <citation type="submission" date="2018-01" db="EMBL/GenBank/DDBJ databases">
        <title>Whole genome analyses suggest that Burkholderia sensu lato contains two further novel genera in the rhizoxinica-symbiotica group Mycetohabitans gen. nov., and Trinickia gen. nov.: implications for the evolution of diazotrophy and nodulation in the Burkholderiaceae.</title>
        <authorList>
            <person name="Estrada-de los Santos P."/>
            <person name="Palmer M."/>
            <person name="Chavez-Ramirez B."/>
            <person name="Beukes C."/>
            <person name="Steenkamp E.T."/>
            <person name="Hirsch A.M."/>
            <person name="Manyaka P."/>
            <person name="Maluk M."/>
            <person name="Lafos M."/>
            <person name="Crook M."/>
            <person name="Gross E."/>
            <person name="Simon M.F."/>
            <person name="Bueno dos Reis Junior F."/>
            <person name="Poole P.S."/>
            <person name="Venter S.N."/>
            <person name="James E.K."/>
        </authorList>
    </citation>
    <scope>NUCLEOTIDE SEQUENCE [LARGE SCALE GENOMIC DNA]</scope>
    <source>
        <strain evidence="8 9">GIMN1.004</strain>
    </source>
</reference>
<organism evidence="8 9">
    <name type="scientific">Trinickia dabaoshanensis</name>
    <dbReference type="NCBI Taxonomy" id="564714"/>
    <lineage>
        <taxon>Bacteria</taxon>
        <taxon>Pseudomonadati</taxon>
        <taxon>Pseudomonadota</taxon>
        <taxon>Betaproteobacteria</taxon>
        <taxon>Burkholderiales</taxon>
        <taxon>Burkholderiaceae</taxon>
        <taxon>Trinickia</taxon>
    </lineage>
</organism>
<evidence type="ECO:0000256" key="4">
    <source>
        <dbReference type="ARBA" id="ARBA00023002"/>
    </source>
</evidence>
<dbReference type="GO" id="GO:0006782">
    <property type="term" value="P:protoporphyrinogen IX biosynthetic process"/>
    <property type="evidence" value="ECO:0007669"/>
    <property type="project" value="TreeGrafter"/>
</dbReference>
<name>A0A2N7VSP4_9BURK</name>
<accession>A0A2N7VSP4</accession>
<sequence>MQLLSGRSLVKFDRQFPIYNFFFPNQGKARATDPVPLIWAEAARHVRSRALYFHIPFCDTICNFCPFTRGRYSNRTVIDEYVEALIAEIRLKADLIDLKQVPVAAIFFGGGTPSLLDPEQIARIGALIRETFDLSQLREFSFEVEVKSLTPERAQAMREIGVTHPRFGLQTFSPKWRDMFDLTASLDQIGAAAALLKQRFPHQTFDILYGMSGQDEDELMADLQAAVALGTTNVDIYPIDNVVTQVGLHEKLARAGAAPTSAMRKFAMNLLVDQTMRHAGFMPHNGHGYVRTGASAGADVVTDVYRFVYHEHVYGYHDYDLMGFGVNAISSTKGHVMTQTHNKKIYREAISQGRIPGEASMHEGALDYARPIVLRLPYHGRIEKHRVRWDAVHPEVLEKLECLKQEALVTEDDTSLSLTKLGWYWYVNLMYFLMPRADQLLMNGMVIDHLKDRGRRFSKRELLFPIIPVAAA</sequence>
<keyword evidence="3" id="KW-0479">Metal-binding</keyword>
<dbReference type="InterPro" id="IPR058240">
    <property type="entry name" value="rSAM_sf"/>
</dbReference>
<comment type="caution">
    <text evidence="8">The sequence shown here is derived from an EMBL/GenBank/DDBJ whole genome shotgun (WGS) entry which is preliminary data.</text>
</comment>
<dbReference type="InterPro" id="IPR034505">
    <property type="entry name" value="Coproporphyrinogen-III_oxidase"/>
</dbReference>
<dbReference type="SUPFAM" id="SSF102114">
    <property type="entry name" value="Radical SAM enzymes"/>
    <property type="match status" value="1"/>
</dbReference>
<dbReference type="RefSeq" id="WP_102645685.1">
    <property type="nucleotide sequence ID" value="NZ_PNYA01000009.1"/>
</dbReference>
<dbReference type="GO" id="GO:0005737">
    <property type="term" value="C:cytoplasm"/>
    <property type="evidence" value="ECO:0007669"/>
    <property type="project" value="TreeGrafter"/>
</dbReference>
<evidence type="ECO:0000259" key="7">
    <source>
        <dbReference type="PROSITE" id="PS51918"/>
    </source>
</evidence>
<keyword evidence="2" id="KW-0949">S-adenosyl-L-methionine</keyword>
<dbReference type="Pfam" id="PF04055">
    <property type="entry name" value="Radical_SAM"/>
    <property type="match status" value="1"/>
</dbReference>
<evidence type="ECO:0000256" key="5">
    <source>
        <dbReference type="ARBA" id="ARBA00023004"/>
    </source>
</evidence>
<dbReference type="SFLD" id="SFLDS00029">
    <property type="entry name" value="Radical_SAM"/>
    <property type="match status" value="1"/>
</dbReference>
<protein>
    <submittedName>
        <fullName evidence="8">Radical SAM protein</fullName>
    </submittedName>
</protein>
<evidence type="ECO:0000256" key="6">
    <source>
        <dbReference type="ARBA" id="ARBA00023014"/>
    </source>
</evidence>
<proteinExistence type="predicted"/>
<dbReference type="OrthoDB" id="9808022at2"/>
<dbReference type="PANTHER" id="PTHR13932:SF6">
    <property type="entry name" value="OXYGEN-INDEPENDENT COPROPORPHYRINOGEN III OXIDASE"/>
    <property type="match status" value="1"/>
</dbReference>
<keyword evidence="9" id="KW-1185">Reference proteome</keyword>
<dbReference type="GO" id="GO:0046872">
    <property type="term" value="F:metal ion binding"/>
    <property type="evidence" value="ECO:0007669"/>
    <property type="project" value="UniProtKB-KW"/>
</dbReference>
<dbReference type="Gene3D" id="3.20.20.70">
    <property type="entry name" value="Aldolase class I"/>
    <property type="match status" value="1"/>
</dbReference>
<dbReference type="InterPro" id="IPR006638">
    <property type="entry name" value="Elp3/MiaA/NifB-like_rSAM"/>
</dbReference>
<keyword evidence="5" id="KW-0408">Iron</keyword>
<dbReference type="CDD" id="cd01335">
    <property type="entry name" value="Radical_SAM"/>
    <property type="match status" value="1"/>
</dbReference>
<keyword evidence="4" id="KW-0560">Oxidoreductase</keyword>
<comment type="cofactor">
    <cofactor evidence="1">
        <name>[4Fe-4S] cluster</name>
        <dbReference type="ChEBI" id="CHEBI:49883"/>
    </cofactor>
</comment>
<keyword evidence="6" id="KW-0411">Iron-sulfur</keyword>
<gene>
    <name evidence="8" type="ORF">C0Z18_11635</name>
</gene>
<dbReference type="Proteomes" id="UP000235616">
    <property type="component" value="Unassembled WGS sequence"/>
</dbReference>